<dbReference type="Pfam" id="PF14361">
    <property type="entry name" value="RsbRD_N"/>
    <property type="match status" value="1"/>
</dbReference>
<dbReference type="InterPro" id="IPR004358">
    <property type="entry name" value="Sig_transdc_His_kin-like_C"/>
</dbReference>
<dbReference type="SUPFAM" id="SSF55874">
    <property type="entry name" value="ATPase domain of HSP90 chaperone/DNA topoisomerase II/histidine kinase"/>
    <property type="match status" value="1"/>
</dbReference>
<dbReference type="InterPro" id="IPR005467">
    <property type="entry name" value="His_kinase_dom"/>
</dbReference>
<sequence length="408" mass="44059">MQLPPLRLAWSSARRRLAAFPAANAGPGDPPPRPRLGDFLRSHAAEILAQWDEFAATVRHQGPALDAASLRDHAAEILSTIATDLGQPQSAAQQDAKGKGKAPADSHRTPAETHADFRRAAGFAVDAMITEYRALRASVLKIWAKEGGGSTPQDLEDLTRFNEAVDQSIAESVGRYTRHTRSSTELFIGILGHDIRNPLGTIVLSTEALVRSGQLTREAATPIANAAARIKSIIEQTVDFTRAQTQGAMPVTRVPGNLAAQVAKVVQETQVRFPARTLDFQSSGQFDGCWDEGRIGQLLSNLLGNAFLYGSRETAVTVKMWATADEVCFSVHNHGAAIPPQDRERIFQPLERGVQNTFGLERREPTGLGLGLYICREIVLAHGGRLEVDSSPADGTTFTVALPRAQPA</sequence>
<dbReference type="Proteomes" id="UP000806285">
    <property type="component" value="Unassembled WGS sequence"/>
</dbReference>
<dbReference type="InterPro" id="IPR036890">
    <property type="entry name" value="HATPase_C_sf"/>
</dbReference>
<comment type="caution">
    <text evidence="8">The sequence shown here is derived from an EMBL/GenBank/DDBJ whole genome shotgun (WGS) entry which is preliminary data.</text>
</comment>
<feature type="compositionally biased region" description="Basic and acidic residues" evidence="6">
    <location>
        <begin position="96"/>
        <end position="114"/>
    </location>
</feature>
<organism evidence="8 9">
    <name type="scientific">Ramlibacter pallidus</name>
    <dbReference type="NCBI Taxonomy" id="2780087"/>
    <lineage>
        <taxon>Bacteria</taxon>
        <taxon>Pseudomonadati</taxon>
        <taxon>Pseudomonadota</taxon>
        <taxon>Betaproteobacteria</taxon>
        <taxon>Burkholderiales</taxon>
        <taxon>Comamonadaceae</taxon>
        <taxon>Ramlibacter</taxon>
    </lineage>
</organism>
<evidence type="ECO:0000313" key="9">
    <source>
        <dbReference type="Proteomes" id="UP000806285"/>
    </source>
</evidence>
<dbReference type="PROSITE" id="PS50109">
    <property type="entry name" value="HIS_KIN"/>
    <property type="match status" value="1"/>
</dbReference>
<dbReference type="InterPro" id="IPR003661">
    <property type="entry name" value="HisK_dim/P_dom"/>
</dbReference>
<dbReference type="PANTHER" id="PTHR42878:SF15">
    <property type="entry name" value="BACTERIOPHYTOCHROME"/>
    <property type="match status" value="1"/>
</dbReference>
<evidence type="ECO:0000256" key="6">
    <source>
        <dbReference type="SAM" id="MobiDB-lite"/>
    </source>
</evidence>
<dbReference type="PANTHER" id="PTHR42878">
    <property type="entry name" value="TWO-COMPONENT HISTIDINE KINASE"/>
    <property type="match status" value="1"/>
</dbReference>
<dbReference type="Gene3D" id="1.10.287.130">
    <property type="match status" value="1"/>
</dbReference>
<evidence type="ECO:0000313" key="8">
    <source>
        <dbReference type="EMBL" id="MBE7367923.1"/>
    </source>
</evidence>
<reference evidence="8 9" key="1">
    <citation type="submission" date="2020-10" db="EMBL/GenBank/DDBJ databases">
        <title>Ramlibacter sp. HM2 16S ribosomal RNA gene Genome sequencing and assembly.</title>
        <authorList>
            <person name="Kang M."/>
        </authorList>
    </citation>
    <scope>NUCLEOTIDE SEQUENCE [LARGE SCALE GENOMIC DNA]</scope>
    <source>
        <strain evidence="8 9">HM2</strain>
    </source>
</reference>
<dbReference type="SUPFAM" id="SSF47384">
    <property type="entry name" value="Homodimeric domain of signal transducing histidine kinase"/>
    <property type="match status" value="1"/>
</dbReference>
<evidence type="ECO:0000256" key="2">
    <source>
        <dbReference type="ARBA" id="ARBA00012438"/>
    </source>
</evidence>
<dbReference type="EC" id="2.7.13.3" evidence="2"/>
<keyword evidence="3" id="KW-0597">Phosphoprotein</keyword>
<dbReference type="InterPro" id="IPR036097">
    <property type="entry name" value="HisK_dim/P_sf"/>
</dbReference>
<dbReference type="GO" id="GO:0016301">
    <property type="term" value="F:kinase activity"/>
    <property type="evidence" value="ECO:0007669"/>
    <property type="project" value="UniProtKB-KW"/>
</dbReference>
<dbReference type="Pfam" id="PF00512">
    <property type="entry name" value="HisKA"/>
    <property type="match status" value="1"/>
</dbReference>
<dbReference type="InterPro" id="IPR003594">
    <property type="entry name" value="HATPase_dom"/>
</dbReference>
<feature type="region of interest" description="Disordered" evidence="6">
    <location>
        <begin position="85"/>
        <end position="114"/>
    </location>
</feature>
<gene>
    <name evidence="8" type="ORF">IM787_10120</name>
</gene>
<dbReference type="Pfam" id="PF02518">
    <property type="entry name" value="HATPase_c"/>
    <property type="match status" value="1"/>
</dbReference>
<keyword evidence="4" id="KW-0808">Transferase</keyword>
<feature type="domain" description="Histidine kinase" evidence="7">
    <location>
        <begin position="190"/>
        <end position="406"/>
    </location>
</feature>
<proteinExistence type="predicted"/>
<dbReference type="CDD" id="cd00075">
    <property type="entry name" value="HATPase"/>
    <property type="match status" value="1"/>
</dbReference>
<dbReference type="InterPro" id="IPR025751">
    <property type="entry name" value="RsbRD_N_dom"/>
</dbReference>
<dbReference type="SMART" id="SM00387">
    <property type="entry name" value="HATPase_c"/>
    <property type="match status" value="1"/>
</dbReference>
<dbReference type="Gene3D" id="3.30.565.10">
    <property type="entry name" value="Histidine kinase-like ATPase, C-terminal domain"/>
    <property type="match status" value="1"/>
</dbReference>
<protein>
    <recommendedName>
        <fullName evidence="2">histidine kinase</fullName>
        <ecNumber evidence="2">2.7.13.3</ecNumber>
    </recommendedName>
</protein>
<dbReference type="CDD" id="cd00082">
    <property type="entry name" value="HisKA"/>
    <property type="match status" value="1"/>
</dbReference>
<keyword evidence="5 8" id="KW-0418">Kinase</keyword>
<dbReference type="RefSeq" id="WP_193676548.1">
    <property type="nucleotide sequence ID" value="NZ_JADDIV010000003.1"/>
</dbReference>
<evidence type="ECO:0000256" key="5">
    <source>
        <dbReference type="ARBA" id="ARBA00022777"/>
    </source>
</evidence>
<dbReference type="SMART" id="SM00388">
    <property type="entry name" value="HisKA"/>
    <property type="match status" value="1"/>
</dbReference>
<evidence type="ECO:0000256" key="3">
    <source>
        <dbReference type="ARBA" id="ARBA00022553"/>
    </source>
</evidence>
<evidence type="ECO:0000256" key="4">
    <source>
        <dbReference type="ARBA" id="ARBA00022679"/>
    </source>
</evidence>
<dbReference type="EMBL" id="JADDIV010000003">
    <property type="protein sequence ID" value="MBE7367923.1"/>
    <property type="molecule type" value="Genomic_DNA"/>
</dbReference>
<dbReference type="PRINTS" id="PR00344">
    <property type="entry name" value="BCTRLSENSOR"/>
</dbReference>
<comment type="catalytic activity">
    <reaction evidence="1">
        <text>ATP + protein L-histidine = ADP + protein N-phospho-L-histidine.</text>
        <dbReference type="EC" id="2.7.13.3"/>
    </reaction>
</comment>
<keyword evidence="9" id="KW-1185">Reference proteome</keyword>
<name>A0ABR9S368_9BURK</name>
<evidence type="ECO:0000256" key="1">
    <source>
        <dbReference type="ARBA" id="ARBA00000085"/>
    </source>
</evidence>
<evidence type="ECO:0000259" key="7">
    <source>
        <dbReference type="PROSITE" id="PS50109"/>
    </source>
</evidence>
<accession>A0ABR9S368</accession>
<dbReference type="InterPro" id="IPR050351">
    <property type="entry name" value="BphY/WalK/GraS-like"/>
</dbReference>